<comment type="caution">
    <text evidence="2">The sequence shown here is derived from an EMBL/GenBank/DDBJ whole genome shotgun (WGS) entry which is preliminary data.</text>
</comment>
<evidence type="ECO:0000256" key="1">
    <source>
        <dbReference type="SAM" id="MobiDB-lite"/>
    </source>
</evidence>
<evidence type="ECO:0000313" key="3">
    <source>
        <dbReference type="Proteomes" id="UP000324091"/>
    </source>
</evidence>
<feature type="region of interest" description="Disordered" evidence="1">
    <location>
        <begin position="1"/>
        <end position="80"/>
    </location>
</feature>
<name>A0A5C6P7D5_9TELE</name>
<feature type="compositionally biased region" description="Basic and acidic residues" evidence="1">
    <location>
        <begin position="1"/>
        <end position="70"/>
    </location>
</feature>
<sequence length="373" mass="39247">MRRGEERREGRRGERGGEERGGERGGEGRRRGEGRGGERGGEERGEEGGEERGEEEREGRRGEEGGEERGGGGGGGEGWGALWLESAVSRTEISASTLLSTLPLPPPPSSVPPSVPPPSSPLPSLPPSLSSVTIQCCEFPDGQICRSGSDYSTSIAGASLLSPSLLGGCAAFRRNPASPRHEPRRKGVLLHAQLLQNRLGMNLMQNSCLQRLSRDPSAGLQNSDVPVLTAEPVAARSFDFNPLGKWIQCVVAGERLPGDLLQALRMAEVRAHAASTRLLSPSVPTVPTVVANFLLVQGQRAVPLTCSPSRTCKPTGGAPAGLQEGPLQACRRGPCRPTGGAPAGLQEGPLQASRRGPCLGLLNGGFWLLLQPR</sequence>
<keyword evidence="3" id="KW-1185">Reference proteome</keyword>
<organism evidence="2 3">
    <name type="scientific">Takifugu flavidus</name>
    <name type="common">sansaifugu</name>
    <dbReference type="NCBI Taxonomy" id="433684"/>
    <lineage>
        <taxon>Eukaryota</taxon>
        <taxon>Metazoa</taxon>
        <taxon>Chordata</taxon>
        <taxon>Craniata</taxon>
        <taxon>Vertebrata</taxon>
        <taxon>Euteleostomi</taxon>
        <taxon>Actinopterygii</taxon>
        <taxon>Neopterygii</taxon>
        <taxon>Teleostei</taxon>
        <taxon>Neoteleostei</taxon>
        <taxon>Acanthomorphata</taxon>
        <taxon>Eupercaria</taxon>
        <taxon>Tetraodontiformes</taxon>
        <taxon>Tetradontoidea</taxon>
        <taxon>Tetraodontidae</taxon>
        <taxon>Takifugu</taxon>
    </lineage>
</organism>
<reference evidence="2 3" key="1">
    <citation type="submission" date="2019-04" db="EMBL/GenBank/DDBJ databases">
        <title>Chromosome genome assembly for Takifugu flavidus.</title>
        <authorList>
            <person name="Xiao S."/>
        </authorList>
    </citation>
    <scope>NUCLEOTIDE SEQUENCE [LARGE SCALE GENOMIC DNA]</scope>
    <source>
        <strain evidence="2">HTHZ2018</strain>
        <tissue evidence="2">Muscle</tissue>
    </source>
</reference>
<accession>A0A5C6P7D5</accession>
<proteinExistence type="predicted"/>
<gene>
    <name evidence="2" type="ORF">D4764_14G0001210</name>
</gene>
<evidence type="ECO:0000313" key="2">
    <source>
        <dbReference type="EMBL" id="TWW74120.1"/>
    </source>
</evidence>
<feature type="compositionally biased region" description="Pro residues" evidence="1">
    <location>
        <begin position="103"/>
        <end position="126"/>
    </location>
</feature>
<dbReference type="Proteomes" id="UP000324091">
    <property type="component" value="Chromosome 14"/>
</dbReference>
<dbReference type="AlphaFoldDB" id="A0A5C6P7D5"/>
<feature type="region of interest" description="Disordered" evidence="1">
    <location>
        <begin position="99"/>
        <end position="127"/>
    </location>
</feature>
<dbReference type="EMBL" id="RHFK02000006">
    <property type="protein sequence ID" value="TWW74120.1"/>
    <property type="molecule type" value="Genomic_DNA"/>
</dbReference>
<protein>
    <submittedName>
        <fullName evidence="2">Uncharacterized protein</fullName>
    </submittedName>
</protein>